<protein>
    <submittedName>
        <fullName evidence="5">Response regulator transcription factor</fullName>
    </submittedName>
</protein>
<evidence type="ECO:0000259" key="4">
    <source>
        <dbReference type="PROSITE" id="PS50043"/>
    </source>
</evidence>
<proteinExistence type="predicted"/>
<comment type="caution">
    <text evidence="5">The sequence shown here is derived from an EMBL/GenBank/DDBJ whole genome shotgun (WGS) entry which is preliminary data.</text>
</comment>
<dbReference type="SMART" id="SM00421">
    <property type="entry name" value="HTH_LUXR"/>
    <property type="match status" value="1"/>
</dbReference>
<dbReference type="InterPro" id="IPR016032">
    <property type="entry name" value="Sig_transdc_resp-reg_C-effctor"/>
</dbReference>
<dbReference type="PROSITE" id="PS50043">
    <property type="entry name" value="HTH_LUXR_2"/>
    <property type="match status" value="1"/>
</dbReference>
<dbReference type="InterPro" id="IPR036388">
    <property type="entry name" value="WH-like_DNA-bd_sf"/>
</dbReference>
<keyword evidence="3" id="KW-0804">Transcription</keyword>
<keyword evidence="6" id="KW-1185">Reference proteome</keyword>
<organism evidence="5 6">
    <name type="scientific">Nocardioides nanhaiensis</name>
    <dbReference type="NCBI Taxonomy" id="1476871"/>
    <lineage>
        <taxon>Bacteria</taxon>
        <taxon>Bacillati</taxon>
        <taxon>Actinomycetota</taxon>
        <taxon>Actinomycetes</taxon>
        <taxon>Propionibacteriales</taxon>
        <taxon>Nocardioidaceae</taxon>
        <taxon>Nocardioides</taxon>
    </lineage>
</organism>
<dbReference type="PANTHER" id="PTHR44688">
    <property type="entry name" value="DNA-BINDING TRANSCRIPTIONAL ACTIVATOR DEVR_DOSR"/>
    <property type="match status" value="1"/>
</dbReference>
<dbReference type="SUPFAM" id="SSF46894">
    <property type="entry name" value="C-terminal effector domain of the bipartite response regulators"/>
    <property type="match status" value="1"/>
</dbReference>
<evidence type="ECO:0000313" key="6">
    <source>
        <dbReference type="Proteomes" id="UP001500621"/>
    </source>
</evidence>
<dbReference type="Proteomes" id="UP001500621">
    <property type="component" value="Unassembled WGS sequence"/>
</dbReference>
<dbReference type="Gene3D" id="1.10.10.10">
    <property type="entry name" value="Winged helix-like DNA-binding domain superfamily/Winged helix DNA-binding domain"/>
    <property type="match status" value="1"/>
</dbReference>
<evidence type="ECO:0000256" key="2">
    <source>
        <dbReference type="ARBA" id="ARBA00023125"/>
    </source>
</evidence>
<dbReference type="EMBL" id="BAABIM010000001">
    <property type="protein sequence ID" value="GAA4672313.1"/>
    <property type="molecule type" value="Genomic_DNA"/>
</dbReference>
<dbReference type="CDD" id="cd06170">
    <property type="entry name" value="LuxR_C_like"/>
    <property type="match status" value="1"/>
</dbReference>
<dbReference type="PRINTS" id="PR00038">
    <property type="entry name" value="HTHLUXR"/>
</dbReference>
<gene>
    <name evidence="5" type="ORF">GCM10023226_06390</name>
</gene>
<keyword evidence="1" id="KW-0805">Transcription regulation</keyword>
<dbReference type="InterPro" id="IPR000792">
    <property type="entry name" value="Tscrpt_reg_LuxR_C"/>
</dbReference>
<dbReference type="Pfam" id="PF00196">
    <property type="entry name" value="GerE"/>
    <property type="match status" value="1"/>
</dbReference>
<reference evidence="6" key="1">
    <citation type="journal article" date="2019" name="Int. J. Syst. Evol. Microbiol.">
        <title>The Global Catalogue of Microorganisms (GCM) 10K type strain sequencing project: providing services to taxonomists for standard genome sequencing and annotation.</title>
        <authorList>
            <consortium name="The Broad Institute Genomics Platform"/>
            <consortium name="The Broad Institute Genome Sequencing Center for Infectious Disease"/>
            <person name="Wu L."/>
            <person name="Ma J."/>
        </authorList>
    </citation>
    <scope>NUCLEOTIDE SEQUENCE [LARGE SCALE GENOMIC DNA]</scope>
    <source>
        <strain evidence="6">JCM 18127</strain>
    </source>
</reference>
<evidence type="ECO:0000256" key="1">
    <source>
        <dbReference type="ARBA" id="ARBA00023015"/>
    </source>
</evidence>
<dbReference type="RefSeq" id="WP_345262602.1">
    <property type="nucleotide sequence ID" value="NZ_BAABIM010000001.1"/>
</dbReference>
<name>A0ABP8VUR9_9ACTN</name>
<feature type="domain" description="HTH luxR-type" evidence="4">
    <location>
        <begin position="167"/>
        <end position="232"/>
    </location>
</feature>
<accession>A0ABP8VUR9</accession>
<evidence type="ECO:0000313" key="5">
    <source>
        <dbReference type="EMBL" id="GAA4672313.1"/>
    </source>
</evidence>
<sequence>MLETLPSLPGPPAPAPVRVWPPTAGAPGSETLSDVDGVVAGPARVVLVGLCDLASHGLEAVLSQHPLTAVLLDAEAGEVIDVDLVLHAGGRSRSLDPWRSHQSRPRLVLCGWGPAYGASPGGGHRLDLSLPVSDLVARLVALRSCLPTDEPVADQQESVGPGSDGVGLVGQAGLGPREAQVLELIGQGLSNAEITARLHVSINTVKTYIRTGYHKIGVSSRTQAALWVVAARATTP</sequence>
<dbReference type="PANTHER" id="PTHR44688:SF16">
    <property type="entry name" value="DNA-BINDING TRANSCRIPTIONAL ACTIVATOR DEVR_DOSR"/>
    <property type="match status" value="1"/>
</dbReference>
<keyword evidence="2" id="KW-0238">DNA-binding</keyword>
<evidence type="ECO:0000256" key="3">
    <source>
        <dbReference type="ARBA" id="ARBA00023163"/>
    </source>
</evidence>